<dbReference type="Proteomes" id="UP000199527">
    <property type="component" value="Unassembled WGS sequence"/>
</dbReference>
<dbReference type="Gene3D" id="3.40.228.10">
    <property type="entry name" value="Dimethylsulfoxide Reductase, domain 2"/>
    <property type="match status" value="1"/>
</dbReference>
<dbReference type="InterPro" id="IPR009010">
    <property type="entry name" value="Asp_de-COase-like_dom_sf"/>
</dbReference>
<sequence length="873" mass="97419">MIYGQAHALLRILQYKDDIMTKNDTFSSSRRKLLKGSLVGTAATGITGGFAFSPLLDLMANELPKVDLRTNTGTWVPTTCQGCTSWCAKQVYIMDGRAIKVRGNPHSKIHDTAGCPRQHLGLQMVYDPDRLKTPMMRTNPNKGRHEDPKFVPISWDKAMDMLADRILALRERGESHKYALLRGRYSLARDLLYDKMTKIIGSPNNISHSAICAEAHKAGPFFLDGNWGYSQYDVKNTKYILSFGADPIASNRQVSFYSSEWGNTLDRAKVVVVDPRLSASAAKAHKWIPIETGQDSALALAIAHEALVAGVWYRPFVGDFKDGNNHFVTGKAVDESLFEDNYSHGLVKWWNLALKEYNAEWGESVTGVKAEEIRTMAKEMGAAAPAVQVWTARGAVMQTRGTYTSMACHALNGLFGAIDNQGGVLPYNKAPLNKTFPDAAAYLDATANKGKKHEKIDQRGRLEFPALKKGKSGKGVVTNNAADGILNADPYEIEVMLAYFNNFTFAAPETERWEKALSRLPFMAHVTTNISEFSWFADLLLPASHHMFEKWGVLAAAGNGVSHVSLQRPSIKRMYDTRQDETEVPYLLAKKLADKGFDNAWRYINEQIVDPETGKPAKNSEEFAEIAVKYVTAPLWHKDASKYGDKLSGWEEFVQLGVWNSHPYDYRKRWGKFKTDTHKFEFYSVTLEHALGKHAKRHHVSIDEVVKACEYTGFGEKAFVPHYQEPVRDGDAKAFPLLLVDHKSRLSHEGRSQNSPWFYEFGDLTPGDEAHKDVAKLNPVDANTLGIKDGDEIRLISTVGELTCTAKLWEGVRPGSVAKAFGQGHWAYGRYAAKEFGKTPRGGSNNAIIPARYDRFSGASAFYGHTRIRIEKA</sequence>
<name>A0A1G8PND5_9GAMM</name>
<dbReference type="CDD" id="cd02757">
    <property type="entry name" value="MopB_Arsenate-R"/>
    <property type="match status" value="1"/>
</dbReference>
<dbReference type="AlphaFoldDB" id="A0A1G8PND5"/>
<evidence type="ECO:0000256" key="4">
    <source>
        <dbReference type="ARBA" id="ARBA00022723"/>
    </source>
</evidence>
<evidence type="ECO:0000256" key="2">
    <source>
        <dbReference type="ARBA" id="ARBA00022485"/>
    </source>
</evidence>
<dbReference type="EMBL" id="FNEM01000004">
    <property type="protein sequence ID" value="SDI93977.1"/>
    <property type="molecule type" value="Genomic_DNA"/>
</dbReference>
<keyword evidence="7" id="KW-0408">Iron</keyword>
<keyword evidence="8" id="KW-0411">Iron-sulfur</keyword>
<evidence type="ECO:0000259" key="9">
    <source>
        <dbReference type="PROSITE" id="PS51669"/>
    </source>
</evidence>
<dbReference type="CDD" id="cd02780">
    <property type="entry name" value="MopB_CT_Tetrathionate_Arsenate-R"/>
    <property type="match status" value="1"/>
</dbReference>
<evidence type="ECO:0000256" key="3">
    <source>
        <dbReference type="ARBA" id="ARBA00022505"/>
    </source>
</evidence>
<proteinExistence type="inferred from homology"/>
<protein>
    <submittedName>
        <fullName evidence="10">Anaerobic selenocysteine-containing dehydrogenase</fullName>
    </submittedName>
</protein>
<dbReference type="Gene3D" id="2.40.40.20">
    <property type="match status" value="1"/>
</dbReference>
<dbReference type="Gene3D" id="3.30.2070.10">
    <property type="entry name" value="Formate dehydrogenase/DMSO reductase"/>
    <property type="match status" value="1"/>
</dbReference>
<dbReference type="GO" id="GO:0046872">
    <property type="term" value="F:metal ion binding"/>
    <property type="evidence" value="ECO:0007669"/>
    <property type="project" value="UniProtKB-KW"/>
</dbReference>
<dbReference type="PANTHER" id="PTHR43742:SF9">
    <property type="entry name" value="TETRATHIONATE REDUCTASE SUBUNIT A"/>
    <property type="match status" value="1"/>
</dbReference>
<evidence type="ECO:0000313" key="11">
    <source>
        <dbReference type="Proteomes" id="UP000199527"/>
    </source>
</evidence>
<dbReference type="InterPro" id="IPR053686">
    <property type="entry name" value="Arr_molybdopterin_subunit"/>
</dbReference>
<dbReference type="Gene3D" id="2.20.25.90">
    <property type="entry name" value="ADC-like domains"/>
    <property type="match status" value="1"/>
</dbReference>
<dbReference type="Pfam" id="PF00384">
    <property type="entry name" value="Molybdopterin"/>
    <property type="match status" value="1"/>
</dbReference>
<evidence type="ECO:0000313" key="10">
    <source>
        <dbReference type="EMBL" id="SDI93977.1"/>
    </source>
</evidence>
<dbReference type="InterPro" id="IPR050612">
    <property type="entry name" value="Prok_Mopterin_Oxidored"/>
</dbReference>
<dbReference type="SUPFAM" id="SSF53706">
    <property type="entry name" value="Formate dehydrogenase/DMSO reductase, domains 1-3"/>
    <property type="match status" value="1"/>
</dbReference>
<keyword evidence="4" id="KW-0479">Metal-binding</keyword>
<organism evidence="10 11">
    <name type="scientific">Ferrimonas sediminum</name>
    <dbReference type="NCBI Taxonomy" id="718193"/>
    <lineage>
        <taxon>Bacteria</taxon>
        <taxon>Pseudomonadati</taxon>
        <taxon>Pseudomonadota</taxon>
        <taxon>Gammaproteobacteria</taxon>
        <taxon>Alteromonadales</taxon>
        <taxon>Ferrimonadaceae</taxon>
        <taxon>Ferrimonas</taxon>
    </lineage>
</organism>
<dbReference type="NCBIfam" id="NF041714">
    <property type="entry name" value="arsenate_red_ArrA"/>
    <property type="match status" value="1"/>
</dbReference>
<dbReference type="Pfam" id="PF01568">
    <property type="entry name" value="Molydop_binding"/>
    <property type="match status" value="1"/>
</dbReference>
<dbReference type="SMART" id="SM00926">
    <property type="entry name" value="Molybdop_Fe4S4"/>
    <property type="match status" value="1"/>
</dbReference>
<keyword evidence="2" id="KW-0004">4Fe-4S</keyword>
<dbReference type="GO" id="GO:0051539">
    <property type="term" value="F:4 iron, 4 sulfur cluster binding"/>
    <property type="evidence" value="ECO:0007669"/>
    <property type="project" value="UniProtKB-KW"/>
</dbReference>
<keyword evidence="6" id="KW-0560">Oxidoreductase</keyword>
<dbReference type="GO" id="GO:0043546">
    <property type="term" value="F:molybdopterin cofactor binding"/>
    <property type="evidence" value="ECO:0007669"/>
    <property type="project" value="InterPro"/>
</dbReference>
<keyword evidence="5" id="KW-0732">Signal</keyword>
<evidence type="ECO:0000256" key="6">
    <source>
        <dbReference type="ARBA" id="ARBA00023002"/>
    </source>
</evidence>
<comment type="similarity">
    <text evidence="1">Belongs to the prokaryotic molybdopterin-containing oxidoreductase family.</text>
</comment>
<dbReference type="SUPFAM" id="SSF50692">
    <property type="entry name" value="ADC-like"/>
    <property type="match status" value="1"/>
</dbReference>
<dbReference type="Gene3D" id="3.40.50.740">
    <property type="match status" value="1"/>
</dbReference>
<reference evidence="11" key="1">
    <citation type="submission" date="2016-10" db="EMBL/GenBank/DDBJ databases">
        <authorList>
            <person name="Varghese N."/>
            <person name="Submissions S."/>
        </authorList>
    </citation>
    <scope>NUCLEOTIDE SEQUENCE [LARGE SCALE GENOMIC DNA]</scope>
    <source>
        <strain evidence="11">DSM 23317</strain>
    </source>
</reference>
<keyword evidence="11" id="KW-1185">Reference proteome</keyword>
<feature type="domain" description="4Fe-4S Mo/W bis-MGD-type" evidence="9">
    <location>
        <begin position="73"/>
        <end position="129"/>
    </location>
</feature>
<dbReference type="PROSITE" id="PS51669">
    <property type="entry name" value="4FE4S_MOW_BIS_MGD"/>
    <property type="match status" value="1"/>
</dbReference>
<dbReference type="InterPro" id="IPR006963">
    <property type="entry name" value="Mopterin_OxRdtase_4Fe-4S_dom"/>
</dbReference>
<dbReference type="PANTHER" id="PTHR43742">
    <property type="entry name" value="TRIMETHYLAMINE-N-OXIDE REDUCTASE"/>
    <property type="match status" value="1"/>
</dbReference>
<dbReference type="Pfam" id="PF04879">
    <property type="entry name" value="Molybdop_Fe4S4"/>
    <property type="match status" value="1"/>
</dbReference>
<evidence type="ECO:0000256" key="1">
    <source>
        <dbReference type="ARBA" id="ARBA00010312"/>
    </source>
</evidence>
<dbReference type="InterPro" id="IPR006656">
    <property type="entry name" value="Mopterin_OxRdtase"/>
</dbReference>
<dbReference type="InterPro" id="IPR006657">
    <property type="entry name" value="MoPterin_dinucl-bd_dom"/>
</dbReference>
<evidence type="ECO:0000256" key="8">
    <source>
        <dbReference type="ARBA" id="ARBA00023014"/>
    </source>
</evidence>
<gene>
    <name evidence="10" type="ORF">SAMN04488540_10430</name>
</gene>
<keyword evidence="3" id="KW-0500">Molybdenum</keyword>
<dbReference type="InterPro" id="IPR037946">
    <property type="entry name" value="MopB_CT_Tetrathionate"/>
</dbReference>
<accession>A0A1G8PND5</accession>
<evidence type="ECO:0000256" key="7">
    <source>
        <dbReference type="ARBA" id="ARBA00023004"/>
    </source>
</evidence>
<evidence type="ECO:0000256" key="5">
    <source>
        <dbReference type="ARBA" id="ARBA00022729"/>
    </source>
</evidence>
<dbReference type="GO" id="GO:0016491">
    <property type="term" value="F:oxidoreductase activity"/>
    <property type="evidence" value="ECO:0007669"/>
    <property type="project" value="UniProtKB-KW"/>
</dbReference>